<dbReference type="InterPro" id="IPR001680">
    <property type="entry name" value="WD40_rpt"/>
</dbReference>
<dbReference type="InterPro" id="IPR015943">
    <property type="entry name" value="WD40/YVTN_repeat-like_dom_sf"/>
</dbReference>
<keyword evidence="1 3" id="KW-0853">WD repeat</keyword>
<evidence type="ECO:0000256" key="2">
    <source>
        <dbReference type="ARBA" id="ARBA00022737"/>
    </source>
</evidence>
<evidence type="ECO:0000259" key="5">
    <source>
        <dbReference type="Pfam" id="PF25469"/>
    </source>
</evidence>
<dbReference type="SUPFAM" id="SSF50998">
    <property type="entry name" value="Quinoprotein alcohol dehydrogenase-like"/>
    <property type="match status" value="1"/>
</dbReference>
<dbReference type="CDD" id="cd00200">
    <property type="entry name" value="WD40"/>
    <property type="match status" value="2"/>
</dbReference>
<feature type="repeat" description="WD" evidence="3">
    <location>
        <begin position="1246"/>
        <end position="1287"/>
    </location>
</feature>
<feature type="repeat" description="WD" evidence="3">
    <location>
        <begin position="1161"/>
        <end position="1202"/>
    </location>
</feature>
<dbReference type="InterPro" id="IPR052752">
    <property type="entry name" value="NACHT-WD_repeat"/>
</dbReference>
<name>A0ABN8J5X2_9NEOP</name>
<accession>A0ABN8J5X2</accession>
<evidence type="ECO:0000313" key="6">
    <source>
        <dbReference type="EMBL" id="CAH2075489.1"/>
    </source>
</evidence>
<reference evidence="6" key="1">
    <citation type="submission" date="2022-03" db="EMBL/GenBank/DDBJ databases">
        <authorList>
            <person name="Martin H S."/>
        </authorList>
    </citation>
    <scope>NUCLEOTIDE SEQUENCE</scope>
</reference>
<feature type="region of interest" description="Disordered" evidence="4">
    <location>
        <begin position="1439"/>
        <end position="1481"/>
    </location>
</feature>
<feature type="compositionally biased region" description="Polar residues" evidence="4">
    <location>
        <begin position="1450"/>
        <end position="1459"/>
    </location>
</feature>
<feature type="repeat" description="WD" evidence="3">
    <location>
        <begin position="1203"/>
        <end position="1245"/>
    </location>
</feature>
<dbReference type="PROSITE" id="PS50082">
    <property type="entry name" value="WD_REPEATS_2"/>
    <property type="match status" value="7"/>
</dbReference>
<dbReference type="Proteomes" id="UP000837857">
    <property type="component" value="Chromosome 8"/>
</dbReference>
<protein>
    <recommendedName>
        <fullName evidence="5">NWD1/2-like winged helix-turn-helix domain-containing protein</fullName>
    </recommendedName>
</protein>
<keyword evidence="2" id="KW-0677">Repeat</keyword>
<dbReference type="Pfam" id="PF25469">
    <property type="entry name" value="WHD_NWD1"/>
    <property type="match status" value="1"/>
</dbReference>
<dbReference type="PANTHER" id="PTHR19871">
    <property type="entry name" value="BETA TRANSDUCIN-RELATED PROTEIN"/>
    <property type="match status" value="1"/>
</dbReference>
<organism evidence="6 7">
    <name type="scientific">Iphiclides podalirius</name>
    <name type="common">scarce swallowtail</name>
    <dbReference type="NCBI Taxonomy" id="110791"/>
    <lineage>
        <taxon>Eukaryota</taxon>
        <taxon>Metazoa</taxon>
        <taxon>Ecdysozoa</taxon>
        <taxon>Arthropoda</taxon>
        <taxon>Hexapoda</taxon>
        <taxon>Insecta</taxon>
        <taxon>Pterygota</taxon>
        <taxon>Neoptera</taxon>
        <taxon>Endopterygota</taxon>
        <taxon>Lepidoptera</taxon>
        <taxon>Glossata</taxon>
        <taxon>Ditrysia</taxon>
        <taxon>Papilionoidea</taxon>
        <taxon>Papilionidae</taxon>
        <taxon>Papilioninae</taxon>
        <taxon>Iphiclides</taxon>
    </lineage>
</organism>
<feature type="repeat" description="WD" evidence="3">
    <location>
        <begin position="806"/>
        <end position="847"/>
    </location>
</feature>
<dbReference type="InterPro" id="IPR011047">
    <property type="entry name" value="Quinoprotein_ADH-like_sf"/>
</dbReference>
<feature type="repeat" description="WD" evidence="3">
    <location>
        <begin position="1078"/>
        <end position="1119"/>
    </location>
</feature>
<feature type="repeat" description="WD" evidence="3">
    <location>
        <begin position="722"/>
        <end position="757"/>
    </location>
</feature>
<evidence type="ECO:0000313" key="7">
    <source>
        <dbReference type="Proteomes" id="UP000837857"/>
    </source>
</evidence>
<proteinExistence type="predicted"/>
<dbReference type="EMBL" id="OW152820">
    <property type="protein sequence ID" value="CAH2075489.1"/>
    <property type="molecule type" value="Genomic_DNA"/>
</dbReference>
<sequence length="1481" mass="164090">MSAPEPLVLQALQGYTEQCDKWPGPRVVKIYIASPYNEFREERRHLLELVGPELQSTYDDRHIEIEFVDMHYGTDGKDETNPALLRYHLKEIHCCNNTSKAGYFLCFIGGDASQYQPVLPFKIPVDVFEKLVKSDSAQAALIRACYRLSDDKTYQLEGDDKWFSDLIEREEQRKRLSVIEKAFKALALETLDDKDGVADLLRSPTEIKCELALELLSSGKHPKGMIAILRDIPDLEHDDTKLTILAYNRLKNLQKKLEEALPDNHVIRLEVSSADSSRTDVASDNDEKLSPFRDRVQAVVSGLIDDSLSTEPDQGRGRKKTVQEVFLEHITHLRICIEHNSLYKVTVKELEDTTRKILNTVKENYENQETPDNHSYGDYIDSAFDNLETVFGAKAFSKLAGYITCSEFGLTELELLELLMPTSNSEAVIMLQDANFNFSTLCVTKHMMDSLILENVVSGRCTWRWRAAAAGARARRRYVRVQSALRDAHSDLAALHFANFLHESDDTDTSEAQELGCVDDDDALLDSTPFHSASRTAAAFTQRHVEESWLHLLLAGDFSKLKDLTVCNFDFLLAAVQTVTISYLRCILEHVRCYILDRDVELVYGAVRKSSDILTRDPMQLGAQIIAWLRPAIARRGVLATLVTAAMAWCDGYDKPLLVPLNGWLQPPIASTVRVMSVGGSSPGAGARLLQLAPSGQHLVLAPSAGDPQLWHVMSNSRVHTFKGHSGRVLCMCVTRESQYLVTGSEDTSVIVWDLHTLAVKIKVLEHIAPVLCVAAIVNRSLVISGGEDSAIIVTSLVDGALVTKIDHHRGPVTSVKVIQDGEILVTGSQDGTVITWNVETFTILSTVSAGVPIHAMDVTDDNVFLITLQGDNELHLRTFITGTYLHALKRHKAKVKCFCVAHDSSRAAVGCADQRIYIYSLHSGQLLRTLAAAHDLAALAVADKDHFLFAAGGHRVTIYSFHTEDNLTNFRPTKQMKRRQTKSTTNITLLQAEQSELIPISCLEVSRDGQLAASGCARGLVRVWHLSTHKLQTTLNGHMGHITCVTFSPNNLLVLSGSEDRTVVVWQLADNSPSLTYKGHSAALQTLLMMSDGRRAMSGDRARNIHVWLVDSGIILHSTNGPSASIDVTLNMKFAVLSDGDNSIRIWALTGGDSGEERRSVSHAERITCFALTADSQNVVTGSMDMSLKVWQLDGGKLSQVLVGHTDIVTCVAVSITNKTQVVSGSWDFNLIVWDINTGSDIHLLSGHLGKVTCVKVTGDGTIAVSGAEDKTLIIWETKRGLALTSLALHVPLLGFQITSDSARIVVHLLDRGCLPIICLHNTPATYVKIPTYAAPTKDIDELRPLAPKRPMRRLLKKEVSLDTYTWQKKYGHLTSAAMMAQVDERLKRRFSVSASMEEISKIQEAKNKDLGSQVSLGPEEAAIAQSQHFDQLEALWNKISPPRRRSNKSLSKQSSLIESRFDSSDEEHTPVEEQEHIVE</sequence>
<feature type="non-terminal residue" evidence="6">
    <location>
        <position position="1481"/>
    </location>
</feature>
<dbReference type="PANTHER" id="PTHR19871:SF28">
    <property type="entry name" value="AAA+ ATPASE DOMAIN-CONTAINING PROTEIN"/>
    <property type="match status" value="1"/>
</dbReference>
<dbReference type="PROSITE" id="PS00678">
    <property type="entry name" value="WD_REPEATS_1"/>
    <property type="match status" value="4"/>
</dbReference>
<dbReference type="InterPro" id="IPR019775">
    <property type="entry name" value="WD40_repeat_CS"/>
</dbReference>
<evidence type="ECO:0000256" key="3">
    <source>
        <dbReference type="PROSITE-ProRule" id="PRU00221"/>
    </source>
</evidence>
<dbReference type="PROSITE" id="PS50294">
    <property type="entry name" value="WD_REPEATS_REGION"/>
    <property type="match status" value="6"/>
</dbReference>
<feature type="repeat" description="WD" evidence="3">
    <location>
        <begin position="1036"/>
        <end position="1077"/>
    </location>
</feature>
<dbReference type="PRINTS" id="PR00320">
    <property type="entry name" value="GPROTEINBRPT"/>
</dbReference>
<feature type="compositionally biased region" description="Basic and acidic residues" evidence="4">
    <location>
        <begin position="1461"/>
        <end position="1481"/>
    </location>
</feature>
<dbReference type="Pfam" id="PF00400">
    <property type="entry name" value="WD40"/>
    <property type="match status" value="8"/>
</dbReference>
<dbReference type="InterPro" id="IPR036322">
    <property type="entry name" value="WD40_repeat_dom_sf"/>
</dbReference>
<feature type="domain" description="NWD1/2-like winged helix-turn-helix" evidence="5">
    <location>
        <begin position="373"/>
        <end position="484"/>
    </location>
</feature>
<evidence type="ECO:0000256" key="1">
    <source>
        <dbReference type="ARBA" id="ARBA00022574"/>
    </source>
</evidence>
<dbReference type="InterPro" id="IPR057588">
    <property type="entry name" value="NWD1/2-like_WH"/>
</dbReference>
<gene>
    <name evidence="6" type="ORF">IPOD504_LOCUS16839</name>
</gene>
<evidence type="ECO:0000256" key="4">
    <source>
        <dbReference type="SAM" id="MobiDB-lite"/>
    </source>
</evidence>
<keyword evidence="7" id="KW-1185">Reference proteome</keyword>
<dbReference type="SMART" id="SM00320">
    <property type="entry name" value="WD40"/>
    <property type="match status" value="12"/>
</dbReference>
<dbReference type="InterPro" id="IPR020472">
    <property type="entry name" value="WD40_PAC1"/>
</dbReference>
<dbReference type="SUPFAM" id="SSF50978">
    <property type="entry name" value="WD40 repeat-like"/>
    <property type="match status" value="1"/>
</dbReference>
<dbReference type="Gene3D" id="2.130.10.10">
    <property type="entry name" value="YVTN repeat-like/Quinoprotein amine dehydrogenase"/>
    <property type="match status" value="3"/>
</dbReference>